<protein>
    <recommendedName>
        <fullName evidence="4">Protein FAM228B</fullName>
    </recommendedName>
</protein>
<comment type="similarity">
    <text evidence="1">Belongs to the FAM228 family.</text>
</comment>
<evidence type="ECO:0008006" key="4">
    <source>
        <dbReference type="Google" id="ProtNLM"/>
    </source>
</evidence>
<keyword evidence="3" id="KW-1185">Reference proteome</keyword>
<comment type="caution">
    <text evidence="2">The sequence shown here is derived from an EMBL/GenBank/DDBJ whole genome shotgun (WGS) entry which is preliminary data.</text>
</comment>
<sequence length="299" mass="34132">MSALNKKKPADVINFNSPAQIRSLKNVAEAGGDDRKNKAEMSVLEGRGSCLGNRIPYPSKCMGKRRAATAAGWLSHSSIRQLQANLETENQEAKLITQPLLDTENGFVKDLESYLSHRGTLELRRKELLHKRWTERVWIPIQRSVREQLSPGRDGEPEKLRSAILHYIQYCNSKKFVSLESYDPNEYDPFLHVINRPNYFKVSSPALKDPLLLQSRSREREIRAVLRCQTGQAITHKHINDFLQRSLPQVPQLCCYVPATTAPSGENESSWDSSRRRRLCQTFPVKKHLESCSLGPRDL</sequence>
<dbReference type="PANTHER" id="PTHR28584:SF1">
    <property type="entry name" value="PROTEIN FAM228B"/>
    <property type="match status" value="1"/>
</dbReference>
<proteinExistence type="inferred from homology"/>
<accession>A0A8T2P078</accession>
<evidence type="ECO:0000313" key="3">
    <source>
        <dbReference type="Proteomes" id="UP000824540"/>
    </source>
</evidence>
<dbReference type="PANTHER" id="PTHR28584">
    <property type="entry name" value="FAMILY WITH SEQUENCE SIMILARITY 228 MEMBER A"/>
    <property type="match status" value="1"/>
</dbReference>
<dbReference type="EMBL" id="JAFBMS010000019">
    <property type="protein sequence ID" value="KAG9344791.1"/>
    <property type="molecule type" value="Genomic_DNA"/>
</dbReference>
<gene>
    <name evidence="2" type="ORF">JZ751_010478</name>
</gene>
<evidence type="ECO:0000313" key="2">
    <source>
        <dbReference type="EMBL" id="KAG9344791.1"/>
    </source>
</evidence>
<reference evidence="2" key="1">
    <citation type="thesis" date="2021" institute="BYU ScholarsArchive" country="Provo, UT, USA">
        <title>Applications of and Algorithms for Genome Assembly and Genomic Analyses with an Emphasis on Marine Teleosts.</title>
        <authorList>
            <person name="Pickett B.D."/>
        </authorList>
    </citation>
    <scope>NUCLEOTIDE SEQUENCE</scope>
    <source>
        <strain evidence="2">HI-2016</strain>
    </source>
</reference>
<dbReference type="Proteomes" id="UP000824540">
    <property type="component" value="Unassembled WGS sequence"/>
</dbReference>
<name>A0A8T2P078_9TELE</name>
<evidence type="ECO:0000256" key="1">
    <source>
        <dbReference type="ARBA" id="ARBA00007753"/>
    </source>
</evidence>
<dbReference type="OrthoDB" id="9905773at2759"/>
<organism evidence="2 3">
    <name type="scientific">Albula glossodonta</name>
    <name type="common">roundjaw bonefish</name>
    <dbReference type="NCBI Taxonomy" id="121402"/>
    <lineage>
        <taxon>Eukaryota</taxon>
        <taxon>Metazoa</taxon>
        <taxon>Chordata</taxon>
        <taxon>Craniata</taxon>
        <taxon>Vertebrata</taxon>
        <taxon>Euteleostomi</taxon>
        <taxon>Actinopterygii</taxon>
        <taxon>Neopterygii</taxon>
        <taxon>Teleostei</taxon>
        <taxon>Albuliformes</taxon>
        <taxon>Albulidae</taxon>
        <taxon>Albula</taxon>
    </lineage>
</organism>
<dbReference type="AlphaFoldDB" id="A0A8T2P078"/>
<dbReference type="InterPro" id="IPR040046">
    <property type="entry name" value="FAM228"/>
</dbReference>